<reference evidence="8 9" key="1">
    <citation type="submission" date="2020-01" db="EMBL/GenBank/DDBJ databases">
        <title>Insect and environment-associated Actinomycetes.</title>
        <authorList>
            <person name="Currrie C."/>
            <person name="Chevrette M."/>
            <person name="Carlson C."/>
            <person name="Stubbendieck R."/>
            <person name="Wendt-Pienkowski E."/>
        </authorList>
    </citation>
    <scope>NUCLEOTIDE SEQUENCE [LARGE SCALE GENOMIC DNA]</scope>
    <source>
        <strain evidence="8 9">SID14163</strain>
    </source>
</reference>
<dbReference type="PANTHER" id="PTHR42910:SF1">
    <property type="entry name" value="MAJOR FACILITATOR SUPERFAMILY (MFS) PROFILE DOMAIN-CONTAINING PROTEIN"/>
    <property type="match status" value="1"/>
</dbReference>
<dbReference type="Proteomes" id="UP000470446">
    <property type="component" value="Unassembled WGS sequence"/>
</dbReference>
<dbReference type="InterPro" id="IPR036259">
    <property type="entry name" value="MFS_trans_sf"/>
</dbReference>
<comment type="subcellular location">
    <subcellularLocation>
        <location evidence="1">Cell membrane</location>
        <topology evidence="1">Multi-pass membrane protein</topology>
    </subcellularLocation>
</comment>
<evidence type="ECO:0000256" key="6">
    <source>
        <dbReference type="SAM" id="Phobius"/>
    </source>
</evidence>
<feature type="domain" description="Major facilitator superfamily (MFS) profile" evidence="7">
    <location>
        <begin position="36"/>
        <end position="128"/>
    </location>
</feature>
<feature type="transmembrane region" description="Helical" evidence="6">
    <location>
        <begin position="102"/>
        <end position="127"/>
    </location>
</feature>
<evidence type="ECO:0000256" key="3">
    <source>
        <dbReference type="ARBA" id="ARBA00022989"/>
    </source>
</evidence>
<feature type="transmembrane region" description="Helical" evidence="6">
    <location>
        <begin position="35"/>
        <end position="59"/>
    </location>
</feature>
<dbReference type="InterPro" id="IPR011701">
    <property type="entry name" value="MFS"/>
</dbReference>
<sequence>MSSSSPSSTAPAPTSTPAVGREPSGKGPSGAAARLFLPLIALCTAVTAANIYLAAPLLPLIAHDMGSTPSAVAWLASVAQLGYAAGLLFFAPLGDGVNRRRLVAVLSLVAAAALLAAAASAGTGALAG</sequence>
<feature type="region of interest" description="Disordered" evidence="5">
    <location>
        <begin position="1"/>
        <end position="29"/>
    </location>
</feature>
<evidence type="ECO:0000256" key="5">
    <source>
        <dbReference type="SAM" id="MobiDB-lite"/>
    </source>
</evidence>
<evidence type="ECO:0000256" key="4">
    <source>
        <dbReference type="ARBA" id="ARBA00023136"/>
    </source>
</evidence>
<keyword evidence="3 6" id="KW-1133">Transmembrane helix</keyword>
<protein>
    <submittedName>
        <fullName evidence="8">MFS transporter</fullName>
    </submittedName>
</protein>
<accession>A0A7K3PQY7</accession>
<name>A0A7K3PQY7_9ACTN</name>
<evidence type="ECO:0000313" key="9">
    <source>
        <dbReference type="Proteomes" id="UP000470446"/>
    </source>
</evidence>
<evidence type="ECO:0000256" key="2">
    <source>
        <dbReference type="ARBA" id="ARBA00022692"/>
    </source>
</evidence>
<dbReference type="Pfam" id="PF07690">
    <property type="entry name" value="MFS_1"/>
    <property type="match status" value="1"/>
</dbReference>
<dbReference type="SUPFAM" id="SSF103473">
    <property type="entry name" value="MFS general substrate transporter"/>
    <property type="match status" value="1"/>
</dbReference>
<keyword evidence="4 6" id="KW-0472">Membrane</keyword>
<proteinExistence type="predicted"/>
<dbReference type="PROSITE" id="PS50850">
    <property type="entry name" value="MFS"/>
    <property type="match status" value="1"/>
</dbReference>
<keyword evidence="2 6" id="KW-0812">Transmembrane</keyword>
<dbReference type="GO" id="GO:0005886">
    <property type="term" value="C:plasma membrane"/>
    <property type="evidence" value="ECO:0007669"/>
    <property type="project" value="UniProtKB-SubCell"/>
</dbReference>
<feature type="transmembrane region" description="Helical" evidence="6">
    <location>
        <begin position="71"/>
        <end position="90"/>
    </location>
</feature>
<dbReference type="RefSeq" id="WP_164246742.1">
    <property type="nucleotide sequence ID" value="NZ_JAAGMA010000612.1"/>
</dbReference>
<dbReference type="Gene3D" id="1.20.1720.10">
    <property type="entry name" value="Multidrug resistance protein D"/>
    <property type="match status" value="1"/>
</dbReference>
<feature type="compositionally biased region" description="Low complexity" evidence="5">
    <location>
        <begin position="1"/>
        <end position="18"/>
    </location>
</feature>
<evidence type="ECO:0000259" key="7">
    <source>
        <dbReference type="PROSITE" id="PS50850"/>
    </source>
</evidence>
<dbReference type="InterPro" id="IPR020846">
    <property type="entry name" value="MFS_dom"/>
</dbReference>
<evidence type="ECO:0000313" key="8">
    <source>
        <dbReference type="EMBL" id="NEB11639.1"/>
    </source>
</evidence>
<feature type="non-terminal residue" evidence="8">
    <location>
        <position position="128"/>
    </location>
</feature>
<organism evidence="8 9">
    <name type="scientific">Streptomyces coelicoflavus</name>
    <dbReference type="NCBI Taxonomy" id="285562"/>
    <lineage>
        <taxon>Bacteria</taxon>
        <taxon>Bacillati</taxon>
        <taxon>Actinomycetota</taxon>
        <taxon>Actinomycetes</taxon>
        <taxon>Kitasatosporales</taxon>
        <taxon>Streptomycetaceae</taxon>
        <taxon>Streptomyces</taxon>
    </lineage>
</organism>
<dbReference type="GO" id="GO:0022857">
    <property type="term" value="F:transmembrane transporter activity"/>
    <property type="evidence" value="ECO:0007669"/>
    <property type="project" value="InterPro"/>
</dbReference>
<dbReference type="PANTHER" id="PTHR42910">
    <property type="entry name" value="TRANSPORTER SCO4007-RELATED"/>
    <property type="match status" value="1"/>
</dbReference>
<dbReference type="EMBL" id="JAAGMA010000612">
    <property type="protein sequence ID" value="NEB11639.1"/>
    <property type="molecule type" value="Genomic_DNA"/>
</dbReference>
<gene>
    <name evidence="8" type="ORF">G3I32_22840</name>
</gene>
<evidence type="ECO:0000256" key="1">
    <source>
        <dbReference type="ARBA" id="ARBA00004651"/>
    </source>
</evidence>
<comment type="caution">
    <text evidence="8">The sequence shown here is derived from an EMBL/GenBank/DDBJ whole genome shotgun (WGS) entry which is preliminary data.</text>
</comment>
<dbReference type="AlphaFoldDB" id="A0A7K3PQY7"/>